<keyword evidence="1" id="KW-0472">Membrane</keyword>
<accession>A0AA38ZNQ9</accession>
<dbReference type="AlphaFoldDB" id="A0AA38ZNQ9"/>
<proteinExistence type="predicted"/>
<sequence>MKRLHKKDKSKCICLPNDSAFPVTAQQDEHPQYHKIGKRHSWSSFAYNVGHAKNMPVSVSAFSSLLMIVAVILSSVIVSATKRMSHFLEAQDLCIRCRPSVLLTAYFICKYCNHVSSGADQASCEKEVCLLRLLKCDLPSKDEKKGETNKSKNGKNCLIPIRGAGFSGLPMSRSTWLQRQYHPQLSHG</sequence>
<keyword evidence="1" id="KW-1133">Transmembrane helix</keyword>
<dbReference type="EMBL" id="JARBHA010000009">
    <property type="protein sequence ID" value="KAJ9692476.1"/>
    <property type="molecule type" value="Genomic_DNA"/>
</dbReference>
<keyword evidence="3" id="KW-1185">Reference proteome</keyword>
<evidence type="ECO:0000313" key="2">
    <source>
        <dbReference type="EMBL" id="KAJ9692476.1"/>
    </source>
</evidence>
<comment type="caution">
    <text evidence="2">The sequence shown here is derived from an EMBL/GenBank/DDBJ whole genome shotgun (WGS) entry which is preliminary data.</text>
</comment>
<feature type="transmembrane region" description="Helical" evidence="1">
    <location>
        <begin position="57"/>
        <end position="78"/>
    </location>
</feature>
<name>A0AA38ZNQ9_VITRO</name>
<keyword evidence="1" id="KW-0812">Transmembrane</keyword>
<protein>
    <submittedName>
        <fullName evidence="2">Uncharacterized protein</fullName>
    </submittedName>
</protein>
<reference evidence="2 3" key="1">
    <citation type="journal article" date="2023" name="BMC Biotechnol.">
        <title>Vitis rotundifolia cv Carlos genome sequencing.</title>
        <authorList>
            <person name="Huff M."/>
            <person name="Hulse-Kemp A."/>
            <person name="Scheffler B."/>
            <person name="Youngblood R."/>
            <person name="Simpson S."/>
            <person name="Babiker E."/>
            <person name="Staton M."/>
        </authorList>
    </citation>
    <scope>NUCLEOTIDE SEQUENCE [LARGE SCALE GENOMIC DNA]</scope>
    <source>
        <tissue evidence="2">Leaf</tissue>
    </source>
</reference>
<evidence type="ECO:0000313" key="3">
    <source>
        <dbReference type="Proteomes" id="UP001168098"/>
    </source>
</evidence>
<gene>
    <name evidence="2" type="ORF">PVL29_011506</name>
</gene>
<organism evidence="2 3">
    <name type="scientific">Vitis rotundifolia</name>
    <name type="common">Muscadine grape</name>
    <dbReference type="NCBI Taxonomy" id="103349"/>
    <lineage>
        <taxon>Eukaryota</taxon>
        <taxon>Viridiplantae</taxon>
        <taxon>Streptophyta</taxon>
        <taxon>Embryophyta</taxon>
        <taxon>Tracheophyta</taxon>
        <taxon>Spermatophyta</taxon>
        <taxon>Magnoliopsida</taxon>
        <taxon>eudicotyledons</taxon>
        <taxon>Gunneridae</taxon>
        <taxon>Pentapetalae</taxon>
        <taxon>rosids</taxon>
        <taxon>Vitales</taxon>
        <taxon>Vitaceae</taxon>
        <taxon>Viteae</taxon>
        <taxon>Vitis</taxon>
    </lineage>
</organism>
<evidence type="ECO:0000256" key="1">
    <source>
        <dbReference type="SAM" id="Phobius"/>
    </source>
</evidence>
<dbReference type="Proteomes" id="UP001168098">
    <property type="component" value="Unassembled WGS sequence"/>
</dbReference>